<gene>
    <name evidence="4" type="ORF">SAMN05444396_10683</name>
</gene>
<protein>
    <recommendedName>
        <fullName evidence="3">GYF domain-containing protein</fullName>
    </recommendedName>
</protein>
<keyword evidence="2" id="KW-0472">Membrane</keyword>
<evidence type="ECO:0000256" key="1">
    <source>
        <dbReference type="SAM" id="Coils"/>
    </source>
</evidence>
<dbReference type="Proteomes" id="UP000184036">
    <property type="component" value="Unassembled WGS sequence"/>
</dbReference>
<feature type="domain" description="GYF" evidence="3">
    <location>
        <begin position="4"/>
        <end position="49"/>
    </location>
</feature>
<evidence type="ECO:0000313" key="4">
    <source>
        <dbReference type="EMBL" id="SHG22315.1"/>
    </source>
</evidence>
<sequence length="245" mass="28360">MNSYFIHNGTESIGPFDLVQLKAKAILKTTPVWCEGMLDWKYAADVPQLQSLFTAIPPSIDSFHQVPKKQLEINNELEEDNPKSKILGIEKSLFYILSSLLVLVIATFIFSFFQDSRSAELQQKNSVTEKDNIQFQLQEKRIEEQKTLLIEQEKLEAERALREKKLILNNSLIGIQENVFIKVSELDAAKSRLMKAQDFKFLRSASEKESEITSIQNEIERIDKEIIQLKTELDHIYLELEKIKL</sequence>
<dbReference type="AlphaFoldDB" id="A0A1M5I231"/>
<name>A0A1M5I231_9FLAO</name>
<evidence type="ECO:0000313" key="5">
    <source>
        <dbReference type="Proteomes" id="UP000184036"/>
    </source>
</evidence>
<evidence type="ECO:0000256" key="2">
    <source>
        <dbReference type="SAM" id="Phobius"/>
    </source>
</evidence>
<accession>A0A1M5I231</accession>
<organism evidence="4 5">
    <name type="scientific">Flavobacterium segetis</name>
    <dbReference type="NCBI Taxonomy" id="271157"/>
    <lineage>
        <taxon>Bacteria</taxon>
        <taxon>Pseudomonadati</taxon>
        <taxon>Bacteroidota</taxon>
        <taxon>Flavobacteriia</taxon>
        <taxon>Flavobacteriales</taxon>
        <taxon>Flavobacteriaceae</taxon>
        <taxon>Flavobacterium</taxon>
    </lineage>
</organism>
<keyword evidence="5" id="KW-1185">Reference proteome</keyword>
<dbReference type="Pfam" id="PF14237">
    <property type="entry name" value="GYF_2"/>
    <property type="match status" value="1"/>
</dbReference>
<dbReference type="InterPro" id="IPR025640">
    <property type="entry name" value="GYF_2"/>
</dbReference>
<dbReference type="OrthoDB" id="9764015at2"/>
<keyword evidence="2" id="KW-0812">Transmembrane</keyword>
<dbReference type="RefSeq" id="WP_072991671.1">
    <property type="nucleotide sequence ID" value="NZ_FQWE01000006.1"/>
</dbReference>
<evidence type="ECO:0000259" key="3">
    <source>
        <dbReference type="Pfam" id="PF14237"/>
    </source>
</evidence>
<dbReference type="STRING" id="271157.SAMN05444396_10683"/>
<keyword evidence="1" id="KW-0175">Coiled coil</keyword>
<feature type="coiled-coil region" evidence="1">
    <location>
        <begin position="205"/>
        <end position="232"/>
    </location>
</feature>
<feature type="transmembrane region" description="Helical" evidence="2">
    <location>
        <begin position="93"/>
        <end position="113"/>
    </location>
</feature>
<keyword evidence="2" id="KW-1133">Transmembrane helix</keyword>
<dbReference type="EMBL" id="FQWE01000006">
    <property type="protein sequence ID" value="SHG22315.1"/>
    <property type="molecule type" value="Genomic_DNA"/>
</dbReference>
<reference evidence="5" key="1">
    <citation type="submission" date="2016-11" db="EMBL/GenBank/DDBJ databases">
        <authorList>
            <person name="Varghese N."/>
            <person name="Submissions S."/>
        </authorList>
    </citation>
    <scope>NUCLEOTIDE SEQUENCE [LARGE SCALE GENOMIC DNA]</scope>
    <source>
        <strain evidence="5">DSM 19741</strain>
    </source>
</reference>
<proteinExistence type="predicted"/>